<dbReference type="AlphaFoldDB" id="A0ABD6E9U6"/>
<keyword evidence="1" id="KW-0812">Transmembrane</keyword>
<accession>A0ABD6E9U6</accession>
<keyword evidence="1" id="KW-1133">Transmembrane helix</keyword>
<organism evidence="2 3">
    <name type="scientific">Gnathostoma spinigerum</name>
    <dbReference type="NCBI Taxonomy" id="75299"/>
    <lineage>
        <taxon>Eukaryota</taxon>
        <taxon>Metazoa</taxon>
        <taxon>Ecdysozoa</taxon>
        <taxon>Nematoda</taxon>
        <taxon>Chromadorea</taxon>
        <taxon>Rhabditida</taxon>
        <taxon>Spirurina</taxon>
        <taxon>Gnathostomatomorpha</taxon>
        <taxon>Gnathostomatoidea</taxon>
        <taxon>Gnathostomatidae</taxon>
        <taxon>Gnathostoma</taxon>
    </lineage>
</organism>
<dbReference type="EMBL" id="JBGFUD010000040">
    <property type="protein sequence ID" value="MFH4973457.1"/>
    <property type="molecule type" value="Genomic_DNA"/>
</dbReference>
<sequence>MFHEACGKLVGSSKLPWARGMSFDQQKYVQPLNILSFVPIFLLHLLKVTSVADNRARLDHEEASARPTKKVENPKQECRVTRSMTRCNQQTRLPTGVTISSTIALLIVTVLTLIEPLTADDLTPGQTSQFRHVSTYAHILNLPVAPYVAQGTGQANVCKFASNAFRIQRGSTNS</sequence>
<name>A0ABD6E9U6_9BILA</name>
<evidence type="ECO:0000313" key="3">
    <source>
        <dbReference type="Proteomes" id="UP001608902"/>
    </source>
</evidence>
<keyword evidence="1" id="KW-0472">Membrane</keyword>
<evidence type="ECO:0000313" key="2">
    <source>
        <dbReference type="EMBL" id="MFH4973457.1"/>
    </source>
</evidence>
<gene>
    <name evidence="2" type="ORF">AB6A40_000166</name>
</gene>
<reference evidence="2 3" key="1">
    <citation type="submission" date="2024-08" db="EMBL/GenBank/DDBJ databases">
        <title>Gnathostoma spinigerum genome.</title>
        <authorList>
            <person name="Gonzalez-Bertolin B."/>
            <person name="Monzon S."/>
            <person name="Zaballos A."/>
            <person name="Jimenez P."/>
            <person name="Dekumyoy P."/>
            <person name="Varona S."/>
            <person name="Cuesta I."/>
            <person name="Sumanam S."/>
            <person name="Adisakwattana P."/>
            <person name="Gasser R.B."/>
            <person name="Hernandez-Gonzalez A."/>
            <person name="Young N.D."/>
            <person name="Perteguer M.J."/>
        </authorList>
    </citation>
    <scope>NUCLEOTIDE SEQUENCE [LARGE SCALE GENOMIC DNA]</scope>
    <source>
        <strain evidence="2">AL3</strain>
        <tissue evidence="2">Liver</tissue>
    </source>
</reference>
<comment type="caution">
    <text evidence="2">The sequence shown here is derived from an EMBL/GenBank/DDBJ whole genome shotgun (WGS) entry which is preliminary data.</text>
</comment>
<dbReference type="Proteomes" id="UP001608902">
    <property type="component" value="Unassembled WGS sequence"/>
</dbReference>
<evidence type="ECO:0000256" key="1">
    <source>
        <dbReference type="SAM" id="Phobius"/>
    </source>
</evidence>
<proteinExistence type="predicted"/>
<keyword evidence="3" id="KW-1185">Reference proteome</keyword>
<feature type="transmembrane region" description="Helical" evidence="1">
    <location>
        <begin position="93"/>
        <end position="114"/>
    </location>
</feature>
<protein>
    <submittedName>
        <fullName evidence="2">Uncharacterized protein</fullName>
    </submittedName>
</protein>